<keyword evidence="2" id="KW-1185">Reference proteome</keyword>
<proteinExistence type="predicted"/>
<sequence>MSPHQDKQVEELVDQALKHNFRALEEFLLNETREGVTSKCSKQFISKLDKLINRELDQQNVKNASVVFTILHKLGNTLWFEKARKLWVEAGPTRNEPLVNLAEDFFDALMVIHESCKEGTYQVTESLLHHIGKLASDPQINILIQKEAVRKLNMILGMIPLELKKEKKILSSQEASSVMNELASRILKGGDYDLQVALMEALCRMTSRAQRRELADQWFSMEFVASAFTKIQDSEFETDCRKFLNLVNGMQGDDRSVYSYPCLEVFLDKHVLLMPVDENLHEFWIDFNLGSRSISFYFCLADDEAKESQWDTLCITENEVHSYTVEEEKGVKVLQLVLTEPVCLSSIEGTRLTIHFSSSLDILKATKKVYGETKNKKFIGKTTTSVVKTTVQIILDEGGSQVLFPESQGSSQRMEKNVPSSVRSDTHCQSLTSNERDAQHNNQQMITPLRSKVSESCMYVSGSAGRKLGRSPFSCVLPASAPGKAKVKPALEMVASSEKRKAFESKEILTAKLSHSVMSVSVEKESARKQSVPALQSLDIQQGQEGRQVMEKYRRHIPVEKVVEMVQTDQELQEEPLDNSIVLDSQPAVWRETSILPSPNCLKKRISVSGSLFPCPEPSHQSKSEPPQQPLSAQSSSGGLSHKQLHAQLTQRLQQVLREREQQEQNPPVLRDTGKDAGVVKKPLRPTQTKLGTTEQSGWAKGNGADKSNNTKTKKAAESMVKQINSHYNRTAFSTTAQEHDSRFNFVPTNRYIFNKSWCPNSVAKISANTPGLLKSSSEGQAYQSMKPSNQNKDIYAFSLDVPELSEKKKRRSSEMSGMESSVLSSSLILASTSKKCPPMKPAGRNEKKHLFSDTDTDSMTEISWLKSANRKPKPKVADYTRQPVKPTHPPANITFETPNKPIPSPKAAKALCKPKRKRQKKVVEEKHEKSKDVASRKPTDRPQRTSVLTKSYRELSESESETDGPPPAKAGFCCLSINNLSCNPFCVYYSDMLNSSLIKQKFIIKQPEKPQRTASIQNRAAIVEPPVKKTHQLGSKTVHKGVKEKQEKELSNHVKSKQKKTIAAVLGSTKGQENVLAPKIASFCASPFPSNISKPAEKSTATLRSALAPVDPMSKKSQVLQTSSVQAIVQERRIDGIIEQAEKENEQPGKTTTHSVTGSKFMEEKEVSEVLGSEQSKSRKNLLSPASPKESWASKHTSSRISPFSIEKMRSAEKNASLPRSPLTPLQPLCISPVDVISPPLELPSHLRGIQASSFYKTSGGRDSATCLPHPFVTPFVQENAELSPGQPLVHPLIASTGREKCSSLLNSPDVEEDLRGFLNSTSQRVVQACFDKESVISLVTLSQSSRTSVNNIAMICTELEKTPASVQGSSFGKAESGPATSRTRPSSCNSTSLPEQDDSEDEDKRTKAGPSELAVRMKPRKLFKPSVKQQSKKKGSKQPMQDDSSAEEGEKEKGSGKGRGPRSMITEDMEVRSTVVSSCWEASVEADMDLVQSEVSTSQEMGYVCRQFSSELKRKFENRSRRMDLFTKQSLKACKQHVSTITMKVQQYRSQRLETVKRVLMDEIKNLEQDDTSLRNMEEELTAYWKKQALAFHAYQERGTQRLHHLKSTIETNVCRNLDYEEQIFFSQMHLMKKDMKAVQDHLFRQMHEEELKSVRRGLQTLFLSDVPMFLQ</sequence>
<evidence type="ECO:0000313" key="1">
    <source>
        <dbReference type="EMBL" id="MCI4387527.1"/>
    </source>
</evidence>
<accession>A0ACC5X8P1</accession>
<dbReference type="EMBL" id="CM040469">
    <property type="protein sequence ID" value="MCI4387527.1"/>
    <property type="molecule type" value="Genomic_DNA"/>
</dbReference>
<organism evidence="1 2">
    <name type="scientific">Pangasianodon gigas</name>
    <name type="common">Mekong giant catfish</name>
    <name type="synonym">Pangasius gigas</name>
    <dbReference type="NCBI Taxonomy" id="30993"/>
    <lineage>
        <taxon>Eukaryota</taxon>
        <taxon>Metazoa</taxon>
        <taxon>Chordata</taxon>
        <taxon>Craniata</taxon>
        <taxon>Vertebrata</taxon>
        <taxon>Euteleostomi</taxon>
        <taxon>Actinopterygii</taxon>
        <taxon>Neopterygii</taxon>
        <taxon>Teleostei</taxon>
        <taxon>Ostariophysi</taxon>
        <taxon>Siluriformes</taxon>
        <taxon>Pangasiidae</taxon>
        <taxon>Pangasianodon</taxon>
    </lineage>
</organism>
<protein>
    <submittedName>
        <fullName evidence="1">Uncharacterized protein</fullName>
    </submittedName>
</protein>
<comment type="caution">
    <text evidence="1">The sequence shown here is derived from an EMBL/GenBank/DDBJ whole genome shotgun (WGS) entry which is preliminary data.</text>
</comment>
<dbReference type="Proteomes" id="UP000829447">
    <property type="component" value="Linkage Group LG16"/>
</dbReference>
<reference evidence="1 2" key="1">
    <citation type="journal article" date="2022" name="bioRxiv">
        <title>An ancient truncated duplication of the anti-Mullerian hormone receptor type 2 gene is a potential conserved master sex determinant in the Pangasiidae catfish family.</title>
        <authorList>
            <person name="Wen M."/>
            <person name="Pan Q."/>
            <person name="Jouanno E."/>
            <person name="Montfort J."/>
            <person name="Zahm M."/>
            <person name="Cabau C."/>
            <person name="Klopp C."/>
            <person name="Iampietro C."/>
            <person name="Roques C."/>
            <person name="Bouchez O."/>
            <person name="Castinel A."/>
            <person name="Donnadieu C."/>
            <person name="Parrinello H."/>
            <person name="Poncet C."/>
            <person name="Belmonte E."/>
            <person name="Gautier V."/>
            <person name="Avarre J.-C."/>
            <person name="Dugue R."/>
            <person name="Gustiano R."/>
            <person name="Ha T.T.T."/>
            <person name="Campet M."/>
            <person name="Sriphairoj K."/>
            <person name="Ribolli J."/>
            <person name="de Almeida F.L."/>
            <person name="Desvignes T."/>
            <person name="Postlethwait J.H."/>
            <person name="Bucao C.F."/>
            <person name="Robinson-Rechavi M."/>
            <person name="Bobe J."/>
            <person name="Herpin A."/>
            <person name="Guiguen Y."/>
        </authorList>
    </citation>
    <scope>NUCLEOTIDE SEQUENCE [LARGE SCALE GENOMIC DNA]</scope>
    <source>
        <strain evidence="1">YG-Dec2019</strain>
    </source>
</reference>
<name>A0ACC5X8P1_PANGG</name>
<gene>
    <name evidence="1" type="ORF">PGIGA_G00075170</name>
</gene>
<evidence type="ECO:0000313" key="2">
    <source>
        <dbReference type="Proteomes" id="UP000829447"/>
    </source>
</evidence>